<reference evidence="2" key="1">
    <citation type="submission" date="2022-11" db="UniProtKB">
        <authorList>
            <consortium name="WormBaseParasite"/>
        </authorList>
    </citation>
    <scope>IDENTIFICATION</scope>
</reference>
<sequence>MHFMRELQGHMSCPEMACLSREVLRNRPQKLIRGITSMTLNLNRCLPQVIIRSHNLILFAIMCHCLSSRRMYRSLPQA</sequence>
<evidence type="ECO:0000313" key="1">
    <source>
        <dbReference type="Proteomes" id="UP000887564"/>
    </source>
</evidence>
<name>A0A914RST5_PAREQ</name>
<dbReference type="WBParaSite" id="PEQ_0000955501-mRNA-1">
    <property type="protein sequence ID" value="PEQ_0000955501-mRNA-1"/>
    <property type="gene ID" value="PEQ_0000955501"/>
</dbReference>
<proteinExistence type="predicted"/>
<accession>A0A914RST5</accession>
<organism evidence="1 2">
    <name type="scientific">Parascaris equorum</name>
    <name type="common">Equine roundworm</name>
    <dbReference type="NCBI Taxonomy" id="6256"/>
    <lineage>
        <taxon>Eukaryota</taxon>
        <taxon>Metazoa</taxon>
        <taxon>Ecdysozoa</taxon>
        <taxon>Nematoda</taxon>
        <taxon>Chromadorea</taxon>
        <taxon>Rhabditida</taxon>
        <taxon>Spirurina</taxon>
        <taxon>Ascaridomorpha</taxon>
        <taxon>Ascaridoidea</taxon>
        <taxon>Ascarididae</taxon>
        <taxon>Parascaris</taxon>
    </lineage>
</organism>
<keyword evidence="1" id="KW-1185">Reference proteome</keyword>
<dbReference type="Proteomes" id="UP000887564">
    <property type="component" value="Unplaced"/>
</dbReference>
<protein>
    <submittedName>
        <fullName evidence="2">Uncharacterized protein</fullName>
    </submittedName>
</protein>
<evidence type="ECO:0000313" key="2">
    <source>
        <dbReference type="WBParaSite" id="PEQ_0000955501-mRNA-1"/>
    </source>
</evidence>
<dbReference type="AlphaFoldDB" id="A0A914RST5"/>